<evidence type="ECO:0000313" key="4">
    <source>
        <dbReference type="EMBL" id="KAF2149968.1"/>
    </source>
</evidence>
<proteinExistence type="inferred from homology"/>
<dbReference type="SFLD" id="SFLDS00019">
    <property type="entry name" value="Glutathione_Transferase_(cytos"/>
    <property type="match status" value="1"/>
</dbReference>
<dbReference type="InterPro" id="IPR040079">
    <property type="entry name" value="Glutathione_S-Trfase"/>
</dbReference>
<dbReference type="OrthoDB" id="2309723at2759"/>
<dbReference type="InterPro" id="IPR010987">
    <property type="entry name" value="Glutathione-S-Trfase_C-like"/>
</dbReference>
<dbReference type="InterPro" id="IPR036282">
    <property type="entry name" value="Glutathione-S-Trfase_C_sf"/>
</dbReference>
<feature type="domain" description="GST N-terminal" evidence="2">
    <location>
        <begin position="1"/>
        <end position="81"/>
    </location>
</feature>
<protein>
    <submittedName>
        <fullName evidence="4">Glutathione S-transferase</fullName>
    </submittedName>
</protein>
<dbReference type="InterPro" id="IPR004045">
    <property type="entry name" value="Glutathione_S-Trfase_N"/>
</dbReference>
<dbReference type="CDD" id="cd03046">
    <property type="entry name" value="GST_N_GTT1_like"/>
    <property type="match status" value="1"/>
</dbReference>
<dbReference type="SUPFAM" id="SSF47616">
    <property type="entry name" value="GST C-terminal domain-like"/>
    <property type="match status" value="1"/>
</dbReference>
<sequence>MTITLYFLQASRCIRTAWQLEELDLDYEVEFSPRVNKVAPPEFKKKVGDLGKFPTLVDNGVSYFESGNIAEYLEDKYDKKHKLLSADEADKYRTLRWVHASEATYMLHAIPVIYVTWFGGEHEEAKKSIIQGLSKNIVGDLTLLEDELNKSKGKFLLGDQLTIADITVHFSVQFMLARGIDGGKKWPRLEQWLKDCESTEGYKKAVKKTGYDLSQSG</sequence>
<keyword evidence="5" id="KW-1185">Reference proteome</keyword>
<dbReference type="PROSITE" id="PS50405">
    <property type="entry name" value="GST_CTER"/>
    <property type="match status" value="1"/>
</dbReference>
<dbReference type="InterPro" id="IPR036249">
    <property type="entry name" value="Thioredoxin-like_sf"/>
</dbReference>
<dbReference type="Pfam" id="PF00043">
    <property type="entry name" value="GST_C"/>
    <property type="match status" value="1"/>
</dbReference>
<reference evidence="4" key="1">
    <citation type="journal article" date="2020" name="Stud. Mycol.">
        <title>101 Dothideomycetes genomes: a test case for predicting lifestyles and emergence of pathogens.</title>
        <authorList>
            <person name="Haridas S."/>
            <person name="Albert R."/>
            <person name="Binder M."/>
            <person name="Bloem J."/>
            <person name="Labutti K."/>
            <person name="Salamov A."/>
            <person name="Andreopoulos B."/>
            <person name="Baker S."/>
            <person name="Barry K."/>
            <person name="Bills G."/>
            <person name="Bluhm B."/>
            <person name="Cannon C."/>
            <person name="Castanera R."/>
            <person name="Culley D."/>
            <person name="Daum C."/>
            <person name="Ezra D."/>
            <person name="Gonzalez J."/>
            <person name="Henrissat B."/>
            <person name="Kuo A."/>
            <person name="Liang C."/>
            <person name="Lipzen A."/>
            <person name="Lutzoni F."/>
            <person name="Magnuson J."/>
            <person name="Mondo S."/>
            <person name="Nolan M."/>
            <person name="Ohm R."/>
            <person name="Pangilinan J."/>
            <person name="Park H.-J."/>
            <person name="Ramirez L."/>
            <person name="Alfaro M."/>
            <person name="Sun H."/>
            <person name="Tritt A."/>
            <person name="Yoshinaga Y."/>
            <person name="Zwiers L.-H."/>
            <person name="Turgeon B."/>
            <person name="Goodwin S."/>
            <person name="Spatafora J."/>
            <person name="Crous P."/>
            <person name="Grigoriev I."/>
        </authorList>
    </citation>
    <scope>NUCLEOTIDE SEQUENCE</scope>
    <source>
        <strain evidence="4">CBS 260.36</strain>
    </source>
</reference>
<dbReference type="PANTHER" id="PTHR44051">
    <property type="entry name" value="GLUTATHIONE S-TRANSFERASE-RELATED"/>
    <property type="match status" value="1"/>
</dbReference>
<evidence type="ECO:0000313" key="5">
    <source>
        <dbReference type="Proteomes" id="UP000799439"/>
    </source>
</evidence>
<feature type="domain" description="GST C-terminal" evidence="3">
    <location>
        <begin position="87"/>
        <end position="217"/>
    </location>
</feature>
<dbReference type="Gene3D" id="3.40.30.10">
    <property type="entry name" value="Glutaredoxin"/>
    <property type="match status" value="1"/>
</dbReference>
<dbReference type="Proteomes" id="UP000799439">
    <property type="component" value="Unassembled WGS sequence"/>
</dbReference>
<evidence type="ECO:0000259" key="3">
    <source>
        <dbReference type="PROSITE" id="PS50405"/>
    </source>
</evidence>
<dbReference type="InterPro" id="IPR004046">
    <property type="entry name" value="GST_C"/>
</dbReference>
<dbReference type="SFLD" id="SFLDG00358">
    <property type="entry name" value="Main_(cytGST)"/>
    <property type="match status" value="1"/>
</dbReference>
<organism evidence="4 5">
    <name type="scientific">Myriangium duriaei CBS 260.36</name>
    <dbReference type="NCBI Taxonomy" id="1168546"/>
    <lineage>
        <taxon>Eukaryota</taxon>
        <taxon>Fungi</taxon>
        <taxon>Dikarya</taxon>
        <taxon>Ascomycota</taxon>
        <taxon>Pezizomycotina</taxon>
        <taxon>Dothideomycetes</taxon>
        <taxon>Dothideomycetidae</taxon>
        <taxon>Myriangiales</taxon>
        <taxon>Myriangiaceae</taxon>
        <taxon>Myriangium</taxon>
    </lineage>
</organism>
<comment type="similarity">
    <text evidence="1">Belongs to the GST superfamily.</text>
</comment>
<evidence type="ECO:0000256" key="1">
    <source>
        <dbReference type="ARBA" id="ARBA00007409"/>
    </source>
</evidence>
<dbReference type="AlphaFoldDB" id="A0A9P4ME98"/>
<dbReference type="Pfam" id="PF13417">
    <property type="entry name" value="GST_N_3"/>
    <property type="match status" value="1"/>
</dbReference>
<evidence type="ECO:0000259" key="2">
    <source>
        <dbReference type="PROSITE" id="PS50404"/>
    </source>
</evidence>
<comment type="caution">
    <text evidence="4">The sequence shown here is derived from an EMBL/GenBank/DDBJ whole genome shotgun (WGS) entry which is preliminary data.</text>
</comment>
<dbReference type="PANTHER" id="PTHR44051:SF9">
    <property type="entry name" value="GLUTATHIONE S-TRANSFERASE 1"/>
    <property type="match status" value="1"/>
</dbReference>
<dbReference type="SUPFAM" id="SSF52833">
    <property type="entry name" value="Thioredoxin-like"/>
    <property type="match status" value="1"/>
</dbReference>
<dbReference type="EMBL" id="ML996090">
    <property type="protein sequence ID" value="KAF2149968.1"/>
    <property type="molecule type" value="Genomic_DNA"/>
</dbReference>
<accession>A0A9P4ME98</accession>
<name>A0A9P4ME98_9PEZI</name>
<dbReference type="PROSITE" id="PS50404">
    <property type="entry name" value="GST_NTER"/>
    <property type="match status" value="1"/>
</dbReference>
<gene>
    <name evidence="4" type="ORF">K461DRAFT_229998</name>
</gene>
<dbReference type="Gene3D" id="1.20.1050.10">
    <property type="match status" value="1"/>
</dbReference>